<dbReference type="GO" id="GO:0005743">
    <property type="term" value="C:mitochondrial inner membrane"/>
    <property type="evidence" value="ECO:0007669"/>
    <property type="project" value="UniProtKB-SubCell"/>
</dbReference>
<dbReference type="FunFam" id="1.20.5.210:FF:000001">
    <property type="entry name" value="Cytochrome b-c1 complex subunit 8"/>
    <property type="match status" value="1"/>
</dbReference>
<name>A0A4P7ND72_PYROR</name>
<evidence type="ECO:0000256" key="3">
    <source>
        <dbReference type="ARBA" id="ARBA00022448"/>
    </source>
</evidence>
<keyword evidence="3 11" id="KW-0813">Transport</keyword>
<dbReference type="GO" id="GO:0045275">
    <property type="term" value="C:respiratory chain complex III"/>
    <property type="evidence" value="ECO:0007669"/>
    <property type="project" value="UniProtKB-UniRule"/>
</dbReference>
<evidence type="ECO:0000256" key="5">
    <source>
        <dbReference type="ARBA" id="ARBA00022692"/>
    </source>
</evidence>
<keyword evidence="6 11" id="KW-0999">Mitochondrion inner membrane</keyword>
<evidence type="ECO:0000313" key="12">
    <source>
        <dbReference type="EMBL" id="QBZ58714.1"/>
    </source>
</evidence>
<accession>A0A4P7ND72</accession>
<evidence type="ECO:0000256" key="1">
    <source>
        <dbReference type="ARBA" id="ARBA00004434"/>
    </source>
</evidence>
<proteinExistence type="inferred from homology"/>
<dbReference type="Gene3D" id="1.20.5.210">
    <property type="entry name" value="Cytochrome b-c1 complex subunit 8"/>
    <property type="match status" value="1"/>
</dbReference>
<sequence>MRPTQIMRGGGGDGPIGKYNKYLGGWGGFGTPQQKQKGIITYNVTPNRQRPFAGAGHAAVFNTWRRFKGQVLYIVPPFVAAYYIMDWATHENHFLNSKPGRALTAAREAEAAK</sequence>
<protein>
    <recommendedName>
        <fullName evidence="11">Cytochrome b-c1 complex subunit 8</fullName>
    </recommendedName>
    <alternativeName>
        <fullName evidence="11">Complex III subunit 8</fullName>
    </alternativeName>
</protein>
<dbReference type="AlphaFoldDB" id="A0A4P7ND72"/>
<comment type="similarity">
    <text evidence="2 11">Belongs to the UQCRQ/QCR8 family.</text>
</comment>
<dbReference type="OMA" id="QWAIERN"/>
<comment type="subunit">
    <text evidence="11">Component of the ubiquinol-cytochrome c oxidoreductase (cytochrome b-c1 complex, complex III, CIII), a multisubunit enzyme composed of 3 respiratory subunits cytochrome b, cytochrome c1 and Rieske protein, 2 core protein subunits, and additional low-molecular weight protein subunits. The complex exists as an obligatory dimer and forms supercomplexes (SCs) in the inner mitochondrial membrane with cytochrome c oxidase (complex IV, CIV).</text>
</comment>
<keyword evidence="8" id="KW-1133">Transmembrane helix</keyword>
<evidence type="ECO:0000256" key="10">
    <source>
        <dbReference type="ARBA" id="ARBA00023136"/>
    </source>
</evidence>
<dbReference type="InterPro" id="IPR036642">
    <property type="entry name" value="Cyt_bc1_su8_sf"/>
</dbReference>
<keyword evidence="7 11" id="KW-0249">Electron transport</keyword>
<dbReference type="EMBL" id="CP034206">
    <property type="protein sequence ID" value="QBZ58714.1"/>
    <property type="molecule type" value="Genomic_DNA"/>
</dbReference>
<evidence type="ECO:0000256" key="8">
    <source>
        <dbReference type="ARBA" id="ARBA00022989"/>
    </source>
</evidence>
<evidence type="ECO:0000256" key="6">
    <source>
        <dbReference type="ARBA" id="ARBA00022792"/>
    </source>
</evidence>
<dbReference type="PANTHER" id="PTHR12119">
    <property type="entry name" value="UBIQUINOL-CYTOCHROME C REDUCTASE COMPLEX UBIQUINONE-BINDING PROTEIN QP-C"/>
    <property type="match status" value="1"/>
</dbReference>
<dbReference type="SUPFAM" id="SSF81508">
    <property type="entry name" value="Ubiquinone-binding protein QP-C of cytochrome bc1 complex (Ubiquinol-cytochrome c reductase)"/>
    <property type="match status" value="1"/>
</dbReference>
<keyword evidence="9 11" id="KW-0496">Mitochondrion</keyword>
<evidence type="ECO:0000256" key="11">
    <source>
        <dbReference type="RuleBase" id="RU368118"/>
    </source>
</evidence>
<evidence type="ECO:0000256" key="2">
    <source>
        <dbReference type="ARBA" id="ARBA00007668"/>
    </source>
</evidence>
<dbReference type="Proteomes" id="UP000294847">
    <property type="component" value="Chromosome 3"/>
</dbReference>
<evidence type="ECO:0000256" key="9">
    <source>
        <dbReference type="ARBA" id="ARBA00023128"/>
    </source>
</evidence>
<evidence type="ECO:0000256" key="7">
    <source>
        <dbReference type="ARBA" id="ARBA00022982"/>
    </source>
</evidence>
<dbReference type="Pfam" id="PF02939">
    <property type="entry name" value="UcrQ"/>
    <property type="match status" value="1"/>
</dbReference>
<keyword evidence="10" id="KW-0472">Membrane</keyword>
<evidence type="ECO:0000313" key="13">
    <source>
        <dbReference type="Proteomes" id="UP000294847"/>
    </source>
</evidence>
<reference evidence="12 13" key="1">
    <citation type="journal article" date="2019" name="Mol. Biol. Evol.">
        <title>Blast fungal genomes show frequent chromosomal changes, gene gains and losses, and effector gene turnover.</title>
        <authorList>
            <person name="Gomez Luciano L.B."/>
            <person name="Jason Tsai I."/>
            <person name="Chuma I."/>
            <person name="Tosa Y."/>
            <person name="Chen Y.H."/>
            <person name="Li J.Y."/>
            <person name="Li M.Y."/>
            <person name="Jade Lu M.Y."/>
            <person name="Nakayashiki H."/>
            <person name="Li W.H."/>
        </authorList>
    </citation>
    <scope>NUCLEOTIDE SEQUENCE [LARGE SCALE GENOMIC DNA]</scope>
    <source>
        <strain evidence="12">MZ5-1-6</strain>
    </source>
</reference>
<evidence type="ECO:0000256" key="4">
    <source>
        <dbReference type="ARBA" id="ARBA00022660"/>
    </source>
</evidence>
<dbReference type="GO" id="GO:0006122">
    <property type="term" value="P:mitochondrial electron transport, ubiquinol to cytochrome c"/>
    <property type="evidence" value="ECO:0007669"/>
    <property type="project" value="UniProtKB-UniRule"/>
</dbReference>
<gene>
    <name evidence="12" type="ORF">PoMZ_03672</name>
</gene>
<keyword evidence="4 11" id="KW-0679">Respiratory chain</keyword>
<dbReference type="PANTHER" id="PTHR12119:SF2">
    <property type="entry name" value="CYTOCHROME B-C1 COMPLEX SUBUNIT 8"/>
    <property type="match status" value="1"/>
</dbReference>
<dbReference type="InterPro" id="IPR004205">
    <property type="entry name" value="Cyt_bc1_su8"/>
</dbReference>
<comment type="subcellular location">
    <subcellularLocation>
        <location evidence="1 11">Mitochondrion inner membrane</location>
        <topology evidence="1 11">Single-pass membrane protein</topology>
    </subcellularLocation>
</comment>
<dbReference type="VEuPathDB" id="FungiDB:M_BR32_EuGene_00077021"/>
<organism evidence="12 13">
    <name type="scientific">Pyricularia oryzae</name>
    <name type="common">Rice blast fungus</name>
    <name type="synonym">Magnaporthe oryzae</name>
    <dbReference type="NCBI Taxonomy" id="318829"/>
    <lineage>
        <taxon>Eukaryota</taxon>
        <taxon>Fungi</taxon>
        <taxon>Dikarya</taxon>
        <taxon>Ascomycota</taxon>
        <taxon>Pezizomycotina</taxon>
        <taxon>Sordariomycetes</taxon>
        <taxon>Sordariomycetidae</taxon>
        <taxon>Magnaporthales</taxon>
        <taxon>Pyriculariaceae</taxon>
        <taxon>Pyricularia</taxon>
    </lineage>
</organism>
<keyword evidence="5" id="KW-0812">Transmembrane</keyword>
<comment type="function">
    <text evidence="11">Component of the ubiquinol-cytochrome c oxidoreductase, a multisubunit transmembrane complex that is part of the mitochondrial electron transport chain which drives oxidative phosphorylation. The complex plays an important role in the uptake of multiple carbon sources present in different host niches.</text>
</comment>